<keyword evidence="3" id="KW-0732">Signal</keyword>
<dbReference type="InterPro" id="IPR011009">
    <property type="entry name" value="Kinase-like_dom_sf"/>
</dbReference>
<dbReference type="GO" id="GO:0016020">
    <property type="term" value="C:membrane"/>
    <property type="evidence" value="ECO:0007669"/>
    <property type="project" value="UniProtKB-SubCell"/>
</dbReference>
<dbReference type="SUPFAM" id="SSF56112">
    <property type="entry name" value="Protein kinase-like (PK-like)"/>
    <property type="match status" value="1"/>
</dbReference>
<dbReference type="InterPro" id="IPR017441">
    <property type="entry name" value="Protein_kinase_ATP_BS"/>
</dbReference>
<proteinExistence type="predicted"/>
<dbReference type="EMBL" id="BTGU01000271">
    <property type="protein sequence ID" value="GMN65914.1"/>
    <property type="molecule type" value="Genomic_DNA"/>
</dbReference>
<evidence type="ECO:0008006" key="9">
    <source>
        <dbReference type="Google" id="ProtNLM"/>
    </source>
</evidence>
<evidence type="ECO:0000256" key="5">
    <source>
        <dbReference type="ARBA" id="ARBA00023136"/>
    </source>
</evidence>
<evidence type="ECO:0000256" key="4">
    <source>
        <dbReference type="ARBA" id="ARBA00022989"/>
    </source>
</evidence>
<sequence>MVWKKRIKGKQEERKASNIEPKTRLGPWRFTLIELSDATNNFSHKLGEGGFGGVYKGVLSDSNAEVAVKRISKESKQGRKEYIADVRISCWLSSSVGAMRWTNCLSSMNSCQMEALIPIYLAANSDYHGACGTK</sequence>
<protein>
    <recommendedName>
        <fullName evidence="9">Protein kinase domain-containing protein</fullName>
    </recommendedName>
</protein>
<feature type="binding site" evidence="6">
    <location>
        <position position="69"/>
    </location>
    <ligand>
        <name>ATP</name>
        <dbReference type="ChEBI" id="CHEBI:30616"/>
    </ligand>
</feature>
<dbReference type="PANTHER" id="PTHR47974">
    <property type="entry name" value="OS07G0415500 PROTEIN"/>
    <property type="match status" value="1"/>
</dbReference>
<evidence type="ECO:0000313" key="7">
    <source>
        <dbReference type="EMBL" id="GMN65914.1"/>
    </source>
</evidence>
<name>A0AA88J9B8_FICCA</name>
<organism evidence="7 8">
    <name type="scientific">Ficus carica</name>
    <name type="common">Common fig</name>
    <dbReference type="NCBI Taxonomy" id="3494"/>
    <lineage>
        <taxon>Eukaryota</taxon>
        <taxon>Viridiplantae</taxon>
        <taxon>Streptophyta</taxon>
        <taxon>Embryophyta</taxon>
        <taxon>Tracheophyta</taxon>
        <taxon>Spermatophyta</taxon>
        <taxon>Magnoliopsida</taxon>
        <taxon>eudicotyledons</taxon>
        <taxon>Gunneridae</taxon>
        <taxon>Pentapetalae</taxon>
        <taxon>rosids</taxon>
        <taxon>fabids</taxon>
        <taxon>Rosales</taxon>
        <taxon>Moraceae</taxon>
        <taxon>Ficeae</taxon>
        <taxon>Ficus</taxon>
    </lineage>
</organism>
<dbReference type="PROSITE" id="PS00107">
    <property type="entry name" value="PROTEIN_KINASE_ATP"/>
    <property type="match status" value="1"/>
</dbReference>
<reference evidence="7" key="1">
    <citation type="submission" date="2023-07" db="EMBL/GenBank/DDBJ databases">
        <title>draft genome sequence of fig (Ficus carica).</title>
        <authorList>
            <person name="Takahashi T."/>
            <person name="Nishimura K."/>
        </authorList>
    </citation>
    <scope>NUCLEOTIDE SEQUENCE</scope>
</reference>
<dbReference type="Proteomes" id="UP001187192">
    <property type="component" value="Unassembled WGS sequence"/>
</dbReference>
<comment type="subcellular location">
    <subcellularLocation>
        <location evidence="1">Membrane</location>
        <topology evidence="1">Single-pass membrane protein</topology>
    </subcellularLocation>
</comment>
<keyword evidence="5" id="KW-0472">Membrane</keyword>
<keyword evidence="8" id="KW-1185">Reference proteome</keyword>
<evidence type="ECO:0000256" key="3">
    <source>
        <dbReference type="ARBA" id="ARBA00022729"/>
    </source>
</evidence>
<keyword evidence="4" id="KW-1133">Transmembrane helix</keyword>
<keyword evidence="6" id="KW-0547">Nucleotide-binding</keyword>
<keyword evidence="2" id="KW-0812">Transmembrane</keyword>
<gene>
    <name evidence="7" type="ORF">TIFTF001_034980</name>
</gene>
<keyword evidence="6" id="KW-0067">ATP-binding</keyword>
<comment type="caution">
    <text evidence="7">The sequence shown here is derived from an EMBL/GenBank/DDBJ whole genome shotgun (WGS) entry which is preliminary data.</text>
</comment>
<dbReference type="AlphaFoldDB" id="A0AA88J9B8"/>
<evidence type="ECO:0000256" key="1">
    <source>
        <dbReference type="ARBA" id="ARBA00004167"/>
    </source>
</evidence>
<evidence type="ECO:0000256" key="2">
    <source>
        <dbReference type="ARBA" id="ARBA00022692"/>
    </source>
</evidence>
<evidence type="ECO:0000256" key="6">
    <source>
        <dbReference type="PROSITE-ProRule" id="PRU10141"/>
    </source>
</evidence>
<accession>A0AA88J9B8</accession>
<dbReference type="GO" id="GO:0005524">
    <property type="term" value="F:ATP binding"/>
    <property type="evidence" value="ECO:0007669"/>
    <property type="project" value="UniProtKB-UniRule"/>
</dbReference>
<evidence type="ECO:0000313" key="8">
    <source>
        <dbReference type="Proteomes" id="UP001187192"/>
    </source>
</evidence>
<dbReference type="PANTHER" id="PTHR47974:SF9">
    <property type="entry name" value="RECEPTOR-LIKE SERINE_THREONINE-PROTEIN KINASE"/>
    <property type="match status" value="1"/>
</dbReference>
<dbReference type="Gene3D" id="3.30.200.20">
    <property type="entry name" value="Phosphorylase Kinase, domain 1"/>
    <property type="match status" value="1"/>
</dbReference>